<feature type="chain" id="PRO_5047237912" description="Peptidoglycan binding-like domain-containing protein" evidence="1">
    <location>
        <begin position="25"/>
        <end position="195"/>
    </location>
</feature>
<evidence type="ECO:0000259" key="2">
    <source>
        <dbReference type="Pfam" id="PF01471"/>
    </source>
</evidence>
<gene>
    <name evidence="3" type="ORF">GCM10009416_19420</name>
</gene>
<name>A0ABN1F3Q2_9PROT</name>
<proteinExistence type="predicted"/>
<dbReference type="InterPro" id="IPR036365">
    <property type="entry name" value="PGBD-like_sf"/>
</dbReference>
<dbReference type="SUPFAM" id="SSF47090">
    <property type="entry name" value="PGBD-like"/>
    <property type="match status" value="2"/>
</dbReference>
<reference evidence="3 4" key="1">
    <citation type="journal article" date="2019" name="Int. J. Syst. Evol. Microbiol.">
        <title>The Global Catalogue of Microorganisms (GCM) 10K type strain sequencing project: providing services to taxonomists for standard genome sequencing and annotation.</title>
        <authorList>
            <consortium name="The Broad Institute Genomics Platform"/>
            <consortium name="The Broad Institute Genome Sequencing Center for Infectious Disease"/>
            <person name="Wu L."/>
            <person name="Ma J."/>
        </authorList>
    </citation>
    <scope>NUCLEOTIDE SEQUENCE [LARGE SCALE GENOMIC DNA]</scope>
    <source>
        <strain evidence="3 4">JCM 9933</strain>
    </source>
</reference>
<protein>
    <recommendedName>
        <fullName evidence="2">Peptidoglycan binding-like domain-containing protein</fullName>
    </recommendedName>
</protein>
<keyword evidence="4" id="KW-1185">Reference proteome</keyword>
<organism evidence="3 4">
    <name type="scientific">Craurococcus roseus</name>
    <dbReference type="NCBI Taxonomy" id="77585"/>
    <lineage>
        <taxon>Bacteria</taxon>
        <taxon>Pseudomonadati</taxon>
        <taxon>Pseudomonadota</taxon>
        <taxon>Alphaproteobacteria</taxon>
        <taxon>Acetobacterales</taxon>
        <taxon>Acetobacteraceae</taxon>
        <taxon>Craurococcus</taxon>
    </lineage>
</organism>
<dbReference type="Pfam" id="PF01471">
    <property type="entry name" value="PG_binding_1"/>
    <property type="match status" value="2"/>
</dbReference>
<feature type="signal peptide" evidence="1">
    <location>
        <begin position="1"/>
        <end position="24"/>
    </location>
</feature>
<dbReference type="EMBL" id="BAAAFZ010000022">
    <property type="protein sequence ID" value="GAA0581038.1"/>
    <property type="molecule type" value="Genomic_DNA"/>
</dbReference>
<dbReference type="InterPro" id="IPR036366">
    <property type="entry name" value="PGBDSf"/>
</dbReference>
<evidence type="ECO:0000256" key="1">
    <source>
        <dbReference type="SAM" id="SignalP"/>
    </source>
</evidence>
<evidence type="ECO:0000313" key="3">
    <source>
        <dbReference type="EMBL" id="GAA0581038.1"/>
    </source>
</evidence>
<sequence>MRLSGTVLAGLLLAGPALVPGALAQPASPGLVYSQPLSPAALTQVQERLRQVGAYNGRADGIWGPDSQSALERFQQSRGLQVTGQLNQATAATLGLNPAELTAVRPGAPGTGVDAAPAAAAASNALSRAAVRNVQSRLRALGFYRGQVDGAWGAGTQAAIERFQQGRGLQSTGQINPATAQALGLDPNNLEAPYR</sequence>
<comment type="caution">
    <text evidence="3">The sequence shown here is derived from an EMBL/GenBank/DDBJ whole genome shotgun (WGS) entry which is preliminary data.</text>
</comment>
<dbReference type="InterPro" id="IPR002477">
    <property type="entry name" value="Peptidoglycan-bd-like"/>
</dbReference>
<dbReference type="RefSeq" id="WP_343895047.1">
    <property type="nucleotide sequence ID" value="NZ_BAAAFZ010000022.1"/>
</dbReference>
<dbReference type="Gene3D" id="1.10.101.10">
    <property type="entry name" value="PGBD-like superfamily/PGBD"/>
    <property type="match status" value="2"/>
</dbReference>
<keyword evidence="1" id="KW-0732">Signal</keyword>
<accession>A0ABN1F3Q2</accession>
<feature type="domain" description="Peptidoglycan binding-like" evidence="2">
    <location>
        <begin position="128"/>
        <end position="183"/>
    </location>
</feature>
<feature type="domain" description="Peptidoglycan binding-like" evidence="2">
    <location>
        <begin position="41"/>
        <end position="94"/>
    </location>
</feature>
<dbReference type="Proteomes" id="UP001501588">
    <property type="component" value="Unassembled WGS sequence"/>
</dbReference>
<evidence type="ECO:0000313" key="4">
    <source>
        <dbReference type="Proteomes" id="UP001501588"/>
    </source>
</evidence>